<dbReference type="FunCoup" id="A0A1Y1Z4V2">
    <property type="interactions" value="133"/>
</dbReference>
<protein>
    <recommendedName>
        <fullName evidence="4">Bud22 domain-containing protein</fullName>
    </recommendedName>
</protein>
<feature type="compositionally biased region" description="Acidic residues" evidence="3">
    <location>
        <begin position="224"/>
        <end position="243"/>
    </location>
</feature>
<feature type="region of interest" description="Disordered" evidence="3">
    <location>
        <begin position="221"/>
        <end position="331"/>
    </location>
</feature>
<evidence type="ECO:0000313" key="6">
    <source>
        <dbReference type="Proteomes" id="UP000193498"/>
    </source>
</evidence>
<dbReference type="STRING" id="1314790.A0A1Y1Z4V2"/>
<feature type="coiled-coil region" evidence="2">
    <location>
        <begin position="100"/>
        <end position="127"/>
    </location>
</feature>
<keyword evidence="1 2" id="KW-0175">Coiled coil</keyword>
<feature type="compositionally biased region" description="Acidic residues" evidence="3">
    <location>
        <begin position="259"/>
        <end position="276"/>
    </location>
</feature>
<feature type="compositionally biased region" description="Basic and acidic residues" evidence="3">
    <location>
        <begin position="244"/>
        <end position="257"/>
    </location>
</feature>
<dbReference type="PANTHER" id="PTHR23325">
    <property type="entry name" value="SERUM RESPONSE FACTOR-BINDING"/>
    <property type="match status" value="1"/>
</dbReference>
<comment type="caution">
    <text evidence="5">The sequence shown here is derived from an EMBL/GenBank/DDBJ whole genome shotgun (WGS) entry which is preliminary data.</text>
</comment>
<dbReference type="AlphaFoldDB" id="A0A1Y1Z4V2"/>
<feature type="domain" description="Bud22" evidence="4">
    <location>
        <begin position="440"/>
        <end position="485"/>
    </location>
</feature>
<dbReference type="GO" id="GO:0005634">
    <property type="term" value="C:nucleus"/>
    <property type="evidence" value="ECO:0007669"/>
    <property type="project" value="TreeGrafter"/>
</dbReference>
<dbReference type="GO" id="GO:0030686">
    <property type="term" value="C:90S preribosome"/>
    <property type="evidence" value="ECO:0007669"/>
    <property type="project" value="TreeGrafter"/>
</dbReference>
<gene>
    <name evidence="5" type="ORF">K493DRAFT_404374</name>
</gene>
<evidence type="ECO:0000259" key="4">
    <source>
        <dbReference type="Pfam" id="PF09073"/>
    </source>
</evidence>
<feature type="compositionally biased region" description="Low complexity" evidence="3">
    <location>
        <begin position="373"/>
        <end position="382"/>
    </location>
</feature>
<dbReference type="GO" id="GO:0030490">
    <property type="term" value="P:maturation of SSU-rRNA"/>
    <property type="evidence" value="ECO:0007669"/>
    <property type="project" value="TreeGrafter"/>
</dbReference>
<feature type="region of interest" description="Disordered" evidence="3">
    <location>
        <begin position="373"/>
        <end position="473"/>
    </location>
</feature>
<dbReference type="Proteomes" id="UP000193498">
    <property type="component" value="Unassembled WGS sequence"/>
</dbReference>
<evidence type="ECO:0000256" key="2">
    <source>
        <dbReference type="SAM" id="Coils"/>
    </source>
</evidence>
<organism evidence="5 6">
    <name type="scientific">Basidiobolus meristosporus CBS 931.73</name>
    <dbReference type="NCBI Taxonomy" id="1314790"/>
    <lineage>
        <taxon>Eukaryota</taxon>
        <taxon>Fungi</taxon>
        <taxon>Fungi incertae sedis</taxon>
        <taxon>Zoopagomycota</taxon>
        <taxon>Entomophthoromycotina</taxon>
        <taxon>Basidiobolomycetes</taxon>
        <taxon>Basidiobolales</taxon>
        <taxon>Basidiobolaceae</taxon>
        <taxon>Basidiobolus</taxon>
    </lineage>
</organism>
<dbReference type="EMBL" id="MCFE01000026">
    <property type="protein sequence ID" value="ORY05332.1"/>
    <property type="molecule type" value="Genomic_DNA"/>
</dbReference>
<reference evidence="5 6" key="1">
    <citation type="submission" date="2016-07" db="EMBL/GenBank/DDBJ databases">
        <title>Pervasive Adenine N6-methylation of Active Genes in Fungi.</title>
        <authorList>
            <consortium name="DOE Joint Genome Institute"/>
            <person name="Mondo S.J."/>
            <person name="Dannebaum R.O."/>
            <person name="Kuo R.C."/>
            <person name="Labutti K."/>
            <person name="Haridas S."/>
            <person name="Kuo A."/>
            <person name="Salamov A."/>
            <person name="Ahrendt S.R."/>
            <person name="Lipzen A."/>
            <person name="Sullivan W."/>
            <person name="Andreopoulos W.B."/>
            <person name="Clum A."/>
            <person name="Lindquist E."/>
            <person name="Daum C."/>
            <person name="Ramamoorthy G.K."/>
            <person name="Gryganskyi A."/>
            <person name="Culley D."/>
            <person name="Magnuson J.K."/>
            <person name="James T.Y."/>
            <person name="O'Malley M.A."/>
            <person name="Stajich J.E."/>
            <person name="Spatafora J.W."/>
            <person name="Visel A."/>
            <person name="Grigoriev I.V."/>
        </authorList>
    </citation>
    <scope>NUCLEOTIDE SEQUENCE [LARGE SCALE GENOMIC DNA]</scope>
    <source>
        <strain evidence="5 6">CBS 931.73</strain>
    </source>
</reference>
<dbReference type="Pfam" id="PF09073">
    <property type="entry name" value="BUD22"/>
    <property type="match status" value="2"/>
</dbReference>
<feature type="compositionally biased region" description="Polar residues" evidence="3">
    <location>
        <begin position="312"/>
        <end position="327"/>
    </location>
</feature>
<dbReference type="InterPro" id="IPR037393">
    <property type="entry name" value="Bud22/SRFB1"/>
</dbReference>
<evidence type="ECO:0000256" key="1">
    <source>
        <dbReference type="ARBA" id="ARBA00023054"/>
    </source>
</evidence>
<sequence length="487" mass="54808">MSKSYKPHKAGKNLNWKIGVLEAQAGLDPSIEIAKAAARSKGEVDREAAEKELNRLKAEKISRKTFHLKKEIRKSLKRAKTFETQKIVKRIKSARNGLTKGDAKEDAATLEATIKRLERELEMTKSIQTDQLCDLAFYKAIKKNNTLRNHEAFTSLAEPKGTCVENEEPEAAKLRSNVESRIFGSKPLKDIQAICVGDLLNIIAPEENTERLFRHHQLIKQEDSSVESENEESEIDADSEIEAELQRLEQEYKRGASEMESDEEEEGDDNGEEEEVVTLPKAKTSKGKTPKTQTQKDRKKVKKQKTDPDAVPNTSVFMDSLGGYQSSDPEDYEDEAFDKIYGKVKKNRPGQRARKMMWERIHGNNANHIKAQLAAEKQAAQEAKWRDQQTYGDADRKPKRGAAEKLHPSWEAKRHQKNAAARPFQGTKITFDEDAGGNSNSNSNSNNQGAAPKSATLHPSWEAKRRQKEAQAALATVKNTKIVFDSD</sequence>
<feature type="domain" description="Bud22" evidence="4">
    <location>
        <begin position="67"/>
        <end position="432"/>
    </location>
</feature>
<feature type="compositionally biased region" description="Low complexity" evidence="3">
    <location>
        <begin position="438"/>
        <end position="447"/>
    </location>
</feature>
<dbReference type="InterPro" id="IPR015158">
    <property type="entry name" value="Bud22_dom"/>
</dbReference>
<dbReference type="PANTHER" id="PTHR23325:SF1">
    <property type="entry name" value="SERUM RESPONSE FACTOR-BINDING PROTEIN 1"/>
    <property type="match status" value="1"/>
</dbReference>
<feature type="compositionally biased region" description="Basic and acidic residues" evidence="3">
    <location>
        <begin position="383"/>
        <end position="413"/>
    </location>
</feature>
<keyword evidence="6" id="KW-1185">Reference proteome</keyword>
<dbReference type="OrthoDB" id="2129696at2759"/>
<evidence type="ECO:0000313" key="5">
    <source>
        <dbReference type="EMBL" id="ORY05332.1"/>
    </source>
</evidence>
<dbReference type="InParanoid" id="A0A1Y1Z4V2"/>
<name>A0A1Y1Z4V2_9FUNG</name>
<proteinExistence type="predicted"/>
<evidence type="ECO:0000256" key="3">
    <source>
        <dbReference type="SAM" id="MobiDB-lite"/>
    </source>
</evidence>
<accession>A0A1Y1Z4V2</accession>